<proteinExistence type="predicted"/>
<dbReference type="STRING" id="1850517.A8708_33620"/>
<dbReference type="PANTHER" id="PTHR39164">
    <property type="entry name" value="PROTEIN CCDC"/>
    <property type="match status" value="1"/>
</dbReference>
<evidence type="ECO:0000256" key="1">
    <source>
        <dbReference type="SAM" id="Phobius"/>
    </source>
</evidence>
<reference evidence="2 3" key="1">
    <citation type="submission" date="2016-05" db="EMBL/GenBank/DDBJ databases">
        <title>Paenibacillus sp. 1ZS3-15 nov., isolated from the rhizosphere soil.</title>
        <authorList>
            <person name="Zhang X.X."/>
            <person name="Zhang J."/>
        </authorList>
    </citation>
    <scope>NUCLEOTIDE SEQUENCE [LARGE SCALE GENOMIC DNA]</scope>
    <source>
        <strain evidence="2 3">1ZS3-15</strain>
    </source>
</reference>
<dbReference type="OrthoDB" id="2941182at2"/>
<feature type="transmembrane region" description="Helical" evidence="1">
    <location>
        <begin position="96"/>
        <end position="118"/>
    </location>
</feature>
<keyword evidence="1" id="KW-0472">Membrane</keyword>
<feature type="transmembrane region" description="Helical" evidence="1">
    <location>
        <begin position="6"/>
        <end position="22"/>
    </location>
</feature>
<dbReference type="Proteomes" id="UP000078454">
    <property type="component" value="Unassembled WGS sequence"/>
</dbReference>
<dbReference type="RefSeq" id="WP_068662254.1">
    <property type="nucleotide sequence ID" value="NZ_LYPB01000046.1"/>
</dbReference>
<comment type="caution">
    <text evidence="2">The sequence shown here is derived from an EMBL/GenBank/DDBJ whole genome shotgun (WGS) entry which is preliminary data.</text>
</comment>
<accession>A0A198AM30</accession>
<keyword evidence="1" id="KW-1133">Transmembrane helix</keyword>
<keyword evidence="1" id="KW-0812">Transmembrane</keyword>
<feature type="transmembrane region" description="Helical" evidence="1">
    <location>
        <begin position="124"/>
        <end position="145"/>
    </location>
</feature>
<gene>
    <name evidence="2" type="ORF">A8708_33620</name>
</gene>
<organism evidence="2 3">
    <name type="scientific">Paenibacillus oryzisoli</name>
    <dbReference type="NCBI Taxonomy" id="1850517"/>
    <lineage>
        <taxon>Bacteria</taxon>
        <taxon>Bacillati</taxon>
        <taxon>Bacillota</taxon>
        <taxon>Bacilli</taxon>
        <taxon>Bacillales</taxon>
        <taxon>Paenibacillaceae</taxon>
        <taxon>Paenibacillus</taxon>
    </lineage>
</organism>
<evidence type="ECO:0000313" key="2">
    <source>
        <dbReference type="EMBL" id="OAS22115.1"/>
    </source>
</evidence>
<dbReference type="InterPro" id="IPR031306">
    <property type="entry name" value="CcdC"/>
</dbReference>
<evidence type="ECO:0000313" key="3">
    <source>
        <dbReference type="Proteomes" id="UP000078454"/>
    </source>
</evidence>
<dbReference type="InterPro" id="IPR058247">
    <property type="entry name" value="DUF1453"/>
</dbReference>
<dbReference type="AlphaFoldDB" id="A0A198AM30"/>
<feature type="transmembrane region" description="Helical" evidence="1">
    <location>
        <begin position="63"/>
        <end position="84"/>
    </location>
</feature>
<dbReference type="Pfam" id="PF07301">
    <property type="entry name" value="DUF1453"/>
    <property type="match status" value="1"/>
</dbReference>
<name>A0A198AM30_9BACL</name>
<keyword evidence="3" id="KW-1185">Reference proteome</keyword>
<dbReference type="EMBL" id="LYPB01000046">
    <property type="protein sequence ID" value="OAS22115.1"/>
    <property type="molecule type" value="Genomic_DNA"/>
</dbReference>
<dbReference type="PANTHER" id="PTHR39164:SF1">
    <property type="entry name" value="PROTEIN CCDC"/>
    <property type="match status" value="1"/>
</dbReference>
<protein>
    <submittedName>
        <fullName evidence="2">Ccdc protein</fullName>
    </submittedName>
</protein>
<sequence>MNSTISMMISVLIFFFILRGQLSGMRKPLKKSGVTLLLPILYISTSLMQLFDPSLHIREGQVIIALLIGVVVSIPLIVTTNFEVRDNGDTFIKRNKTVFVLIIVIFALRFLAVATIHAVDPSTLSFMCNLVTFGYIATWRITSFIKFRGVRSSKQGMLSA</sequence>
<feature type="transmembrane region" description="Helical" evidence="1">
    <location>
        <begin position="34"/>
        <end position="51"/>
    </location>
</feature>